<comment type="caution">
    <text evidence="2">The sequence shown here is derived from an EMBL/GenBank/DDBJ whole genome shotgun (WGS) entry which is preliminary data.</text>
</comment>
<dbReference type="Pfam" id="PF26639">
    <property type="entry name" value="Het-6_barrel"/>
    <property type="match status" value="1"/>
</dbReference>
<feature type="domain" description="Heterokaryon incompatibility" evidence="1">
    <location>
        <begin position="39"/>
        <end position="239"/>
    </location>
</feature>
<keyword evidence="3" id="KW-1185">Reference proteome</keyword>
<dbReference type="InterPro" id="IPR052895">
    <property type="entry name" value="HetReg/Transcr_Mod"/>
</dbReference>
<dbReference type="PANTHER" id="PTHR24148:SF64">
    <property type="entry name" value="HETEROKARYON INCOMPATIBILITY DOMAIN-CONTAINING PROTEIN"/>
    <property type="match status" value="1"/>
</dbReference>
<gene>
    <name evidence="2" type="ORF">VTL71DRAFT_9361</name>
</gene>
<protein>
    <recommendedName>
        <fullName evidence="1">Heterokaryon incompatibility domain-containing protein</fullName>
    </recommendedName>
</protein>
<reference evidence="2 3" key="1">
    <citation type="journal article" date="2024" name="Commun. Biol.">
        <title>Comparative genomic analysis of thermophilic fungi reveals convergent evolutionary adaptations and gene losses.</title>
        <authorList>
            <person name="Steindorff A.S."/>
            <person name="Aguilar-Pontes M.V."/>
            <person name="Robinson A.J."/>
            <person name="Andreopoulos B."/>
            <person name="LaButti K."/>
            <person name="Kuo A."/>
            <person name="Mondo S."/>
            <person name="Riley R."/>
            <person name="Otillar R."/>
            <person name="Haridas S."/>
            <person name="Lipzen A."/>
            <person name="Grimwood J."/>
            <person name="Schmutz J."/>
            <person name="Clum A."/>
            <person name="Reid I.D."/>
            <person name="Moisan M.C."/>
            <person name="Butler G."/>
            <person name="Nguyen T.T.M."/>
            <person name="Dewar K."/>
            <person name="Conant G."/>
            <person name="Drula E."/>
            <person name="Henrissat B."/>
            <person name="Hansel C."/>
            <person name="Singer S."/>
            <person name="Hutchinson M.I."/>
            <person name="de Vries R.P."/>
            <person name="Natvig D.O."/>
            <person name="Powell A.J."/>
            <person name="Tsang A."/>
            <person name="Grigoriev I.V."/>
        </authorList>
    </citation>
    <scope>NUCLEOTIDE SEQUENCE [LARGE SCALE GENOMIC DNA]</scope>
    <source>
        <strain evidence="2 3">CBS 494.80</strain>
    </source>
</reference>
<dbReference type="InterPro" id="IPR010730">
    <property type="entry name" value="HET"/>
</dbReference>
<name>A0ABR4BT03_9HELO</name>
<accession>A0ABR4BT03</accession>
<dbReference type="PANTHER" id="PTHR24148">
    <property type="entry name" value="ANKYRIN REPEAT DOMAIN-CONTAINING PROTEIN 39 HOMOLOG-RELATED"/>
    <property type="match status" value="1"/>
</dbReference>
<evidence type="ECO:0000313" key="3">
    <source>
        <dbReference type="Proteomes" id="UP001595075"/>
    </source>
</evidence>
<organism evidence="2 3">
    <name type="scientific">Oculimacula yallundae</name>
    <dbReference type="NCBI Taxonomy" id="86028"/>
    <lineage>
        <taxon>Eukaryota</taxon>
        <taxon>Fungi</taxon>
        <taxon>Dikarya</taxon>
        <taxon>Ascomycota</taxon>
        <taxon>Pezizomycotina</taxon>
        <taxon>Leotiomycetes</taxon>
        <taxon>Helotiales</taxon>
        <taxon>Ploettnerulaceae</taxon>
        <taxon>Oculimacula</taxon>
    </lineage>
</organism>
<dbReference type="Pfam" id="PF06985">
    <property type="entry name" value="HET"/>
    <property type="match status" value="1"/>
</dbReference>
<evidence type="ECO:0000313" key="2">
    <source>
        <dbReference type="EMBL" id="KAL2060720.1"/>
    </source>
</evidence>
<dbReference type="Proteomes" id="UP001595075">
    <property type="component" value="Unassembled WGS sequence"/>
</dbReference>
<dbReference type="EMBL" id="JAZHXI010000021">
    <property type="protein sequence ID" value="KAL2060720.1"/>
    <property type="molecule type" value="Genomic_DNA"/>
</dbReference>
<evidence type="ECO:0000259" key="1">
    <source>
        <dbReference type="Pfam" id="PF06985"/>
    </source>
</evidence>
<sequence length="917" mass="103869">MYYSLHPQEIRLVDILPGIWKDEIQCVLRHVSVANCPSYKALSYVWGASKGTRRSVTVDGHPHLVTFNLENALRRIRQPDVTITFWIDALSINQADNRERSTQVEMMRDIYAKASKVVIYLGEAPGHEFAGSPTTTRRTSALSIFYGDSKDAGVISEFQSLCLGKDLGNGSRNKKKLNYAHEACCLISLLAQTSDLGKVPPFDKESRPRLEAFYQRNVFEALRYLMRSSWWNRIWVVQEIVVPKNIILLYDTTKIPWEMFVSAAQSYTKNSFSPEMLSFPREYSDVLSFFCRIVLDIHSLRCQWEKNENTNLLSLLRQFSIRKASDDRDKVYALLGLVTESTESETPIISPDYTLDTVTVFKNTVLGIIESTGSLSILTGDLGRKNRQDLPSWAVDWSATSDDIDRRRAEDTEIYDASAGKGVRVVRSGDNPHLGLSKYLEQLQIKLEQEGVAVAPRSSVLERYNVLLSTADWQDYSVNPGKQFREPQCLEAIQNYLTIHGSILWLRESQGILDCPSIYKGRVVTVGRPSFTNDNLDSLVQDWAQIVYTYHDIGSKHAPVKNLDQAFVRTLCADIIHPERHMIDSKQRRANDTEKEEIATWILHQEGLQDWLHLRIWGALSSQHADVLSVIPPQISDNIKASIQTATFRRRLFITDTGVIGIGPAGLQRGDSLHLIPGGKAPFILREAAALKVPLVKDEPSLGRVERPCFSLVGDCYADGLMDGEGLETWRNAAMKAFEISKAQSHASVRYFEQWESINNDVSEGHTVVKIMKTPGFRAWLSIMQGTGTQDTVPEDEDNYATGERLARSHRSFMSIDDEVSGWLKRTGLMTRFMTNSDVQDCVRIVEFTMKRLEENLILARDGLSHTMMDLETFELESKDRLKAWRSFNSHHRSHSTSNAIAYLAVFENCSPSMNTL</sequence>
<proteinExistence type="predicted"/>